<comment type="function">
    <text evidence="1 12">Catalyzes the hydrolysis of methenyl-H(4)MPT(+) to 5-formyl-H(4)MPT.</text>
</comment>
<keyword evidence="14" id="KW-1185">Reference proteome</keyword>
<gene>
    <name evidence="12" type="primary">mch</name>
    <name evidence="13" type="ORF">H8S34_01565</name>
</gene>
<evidence type="ECO:0000256" key="10">
    <source>
        <dbReference type="ARBA" id="ARBA00030468"/>
    </source>
</evidence>
<keyword evidence="7 12" id="KW-0963">Cytoplasm</keyword>
<dbReference type="Gene3D" id="3.10.340.11">
    <property type="entry name" value="Methenyltetrahydromethanopterin Cyclohydrolase, Chain A, domain 1"/>
    <property type="match status" value="1"/>
</dbReference>
<evidence type="ECO:0000256" key="6">
    <source>
        <dbReference type="ARBA" id="ARBA00020597"/>
    </source>
</evidence>
<evidence type="ECO:0000313" key="13">
    <source>
        <dbReference type="EMBL" id="MBC5729524.1"/>
    </source>
</evidence>
<dbReference type="EMBL" id="JACOPR010000001">
    <property type="protein sequence ID" value="MBC5729524.1"/>
    <property type="molecule type" value="Genomic_DNA"/>
</dbReference>
<organism evidence="13 14">
    <name type="scientific">Pseudoflavonifractor hominis</name>
    <dbReference type="NCBI Taxonomy" id="2763059"/>
    <lineage>
        <taxon>Bacteria</taxon>
        <taxon>Bacillati</taxon>
        <taxon>Bacillota</taxon>
        <taxon>Clostridia</taxon>
        <taxon>Eubacteriales</taxon>
        <taxon>Oscillospiraceae</taxon>
        <taxon>Pseudoflavonifractor</taxon>
    </lineage>
</organism>
<evidence type="ECO:0000256" key="12">
    <source>
        <dbReference type="HAMAP-Rule" id="MF_00486"/>
    </source>
</evidence>
<evidence type="ECO:0000313" key="14">
    <source>
        <dbReference type="Proteomes" id="UP000660021"/>
    </source>
</evidence>
<sequence>MVSTNQRAMKVVEELLENAEALGCKVVKLDCGATVIDLGLNCRGSWQAGVLFTRACIGDLGVVSLSDFKLNDQYSFAAVNVFIEQPLIACLGSQIAGWKLGEGEFATIGSGPARGIAHVASDWYFEMTDYKDDYDKAVLCIQDVKYPSNEIALEVANACHVKPEDTYILMSPSTCVAASIQVSARMLEQTCHKMFEKHFDPAQIVMIRGKAPIAPVVKDELKTMGRINDALIYGSEIEVWVDAEDKDIAKVIHQLAGKTSSPNYGELFEDVFKDAGCDFFYVDHDVHSVGKIQIHNVNTGRAYCAGEINYEALERSFLN</sequence>
<comment type="pathway">
    <text evidence="3 12">One-carbon metabolism; formaldehyde degradation; formate from formaldehyde (H(4)MPT route): step 3/5.</text>
</comment>
<dbReference type="Proteomes" id="UP000660021">
    <property type="component" value="Unassembled WGS sequence"/>
</dbReference>
<dbReference type="EC" id="3.5.4.27" evidence="5 12"/>
<evidence type="ECO:0000256" key="3">
    <source>
        <dbReference type="ARBA" id="ARBA00005087"/>
    </source>
</evidence>
<dbReference type="HAMAP" id="MF_00486">
    <property type="entry name" value="McH"/>
    <property type="match status" value="1"/>
</dbReference>
<evidence type="ECO:0000256" key="1">
    <source>
        <dbReference type="ARBA" id="ARBA00004058"/>
    </source>
</evidence>
<keyword evidence="8 12" id="KW-0554">One-carbon metabolism</keyword>
<reference evidence="13 14" key="1">
    <citation type="submission" date="2020-08" db="EMBL/GenBank/DDBJ databases">
        <title>Genome public.</title>
        <authorList>
            <person name="Liu C."/>
            <person name="Sun Q."/>
        </authorList>
    </citation>
    <scope>NUCLEOTIDE SEQUENCE [LARGE SCALE GENOMIC DNA]</scope>
    <source>
        <strain evidence="13 14">New-38</strain>
    </source>
</reference>
<accession>A0ABR7HPS5</accession>
<protein>
    <recommendedName>
        <fullName evidence="6 12">Methenyltetrahydromethanopterin cyclohydrolase</fullName>
        <ecNumber evidence="5 12">3.5.4.27</ecNumber>
    </recommendedName>
    <alternativeName>
        <fullName evidence="10 12">Methenyl-H4MPT cyclohydrolase</fullName>
    </alternativeName>
</protein>
<comment type="similarity">
    <text evidence="4 12">Belongs to the MCH family.</text>
</comment>
<dbReference type="RefSeq" id="WP_101693612.1">
    <property type="nucleotide sequence ID" value="NZ_JACOPR010000001.1"/>
</dbReference>
<comment type="caution">
    <text evidence="13">The sequence shown here is derived from an EMBL/GenBank/DDBJ whole genome shotgun (WGS) entry which is preliminary data.</text>
</comment>
<evidence type="ECO:0000256" key="7">
    <source>
        <dbReference type="ARBA" id="ARBA00022490"/>
    </source>
</evidence>
<evidence type="ECO:0000256" key="2">
    <source>
        <dbReference type="ARBA" id="ARBA00004496"/>
    </source>
</evidence>
<dbReference type="Pfam" id="PF02289">
    <property type="entry name" value="MCH"/>
    <property type="match status" value="1"/>
</dbReference>
<dbReference type="InterPro" id="IPR003209">
    <property type="entry name" value="METHMP_CycHdrlase"/>
</dbReference>
<comment type="catalytic activity">
    <reaction evidence="11 12">
        <text>5,10-methenyl-5,6,7,8-tetrahydromethanopterin + H2O = N(5)-formyl-5,6,7,8-tetrahydromethanopterin + H(+)</text>
        <dbReference type="Rhea" id="RHEA:19053"/>
        <dbReference type="ChEBI" id="CHEBI:15377"/>
        <dbReference type="ChEBI" id="CHEBI:15378"/>
        <dbReference type="ChEBI" id="CHEBI:58018"/>
        <dbReference type="ChEBI" id="CHEBI:58337"/>
        <dbReference type="EC" id="3.5.4.27"/>
    </reaction>
</comment>
<comment type="subcellular location">
    <subcellularLocation>
        <location evidence="2 12">Cytoplasm</location>
    </subcellularLocation>
</comment>
<evidence type="ECO:0000256" key="11">
    <source>
        <dbReference type="ARBA" id="ARBA00048684"/>
    </source>
</evidence>
<evidence type="ECO:0000256" key="9">
    <source>
        <dbReference type="ARBA" id="ARBA00022801"/>
    </source>
</evidence>
<dbReference type="NCBIfam" id="TIGR03120">
    <property type="entry name" value="one_C_mch"/>
    <property type="match status" value="1"/>
</dbReference>
<evidence type="ECO:0000256" key="8">
    <source>
        <dbReference type="ARBA" id="ARBA00022563"/>
    </source>
</evidence>
<evidence type="ECO:0000256" key="4">
    <source>
        <dbReference type="ARBA" id="ARBA00006902"/>
    </source>
</evidence>
<dbReference type="Gene3D" id="3.30.1030.10">
    <property type="entry name" value="Methenyltetrahydromethanopterin Cyclohydrolase, Chain A, domain 2"/>
    <property type="match status" value="1"/>
</dbReference>
<dbReference type="SUPFAM" id="SSF56199">
    <property type="entry name" value="Methenyltetrahydromethanopterin cyclohydrolase"/>
    <property type="match status" value="1"/>
</dbReference>
<evidence type="ECO:0000256" key="5">
    <source>
        <dbReference type="ARBA" id="ARBA00012765"/>
    </source>
</evidence>
<proteinExistence type="inferred from homology"/>
<keyword evidence="9 12" id="KW-0378">Hydrolase</keyword>
<dbReference type="GO" id="GO:0018759">
    <property type="term" value="F:methenyltetrahydromethanopterin cyclohydrolase activity"/>
    <property type="evidence" value="ECO:0007669"/>
    <property type="project" value="UniProtKB-EC"/>
</dbReference>
<name>A0ABR7HPS5_9FIRM</name>